<name>A0AAV1CK64_OLDCO</name>
<feature type="region of interest" description="Disordered" evidence="1">
    <location>
        <begin position="486"/>
        <end position="515"/>
    </location>
</feature>
<dbReference type="InterPro" id="IPR018289">
    <property type="entry name" value="MULE_transposase_dom"/>
</dbReference>
<proteinExistence type="predicted"/>
<dbReference type="InterPro" id="IPR052579">
    <property type="entry name" value="Zinc_finger_SWIM"/>
</dbReference>
<evidence type="ECO:0000313" key="3">
    <source>
        <dbReference type="EMBL" id="CAI9095453.1"/>
    </source>
</evidence>
<sequence length="607" mass="69798">MKFKLNRFDQGDGIDYSPAFATDETFATKKEAAAYAKGIANFYNMELSVFSHKDNTTILLCHKGGRYQGQQVGENVRARANTKTQMTGCQFRVTIYKTYDRWAIRVYPGPLGMHNYSLKDPPRVRRPLSEEVKELIKEYSKAGTKAVHILRAIWTQFPDEKVTSKQVYNYRNFLRKAGFPILDDLSAVDIVGKVLEVAEQHNYIIFTECDEETQRLSHVFFAHPDSLLLLRTYPWVVCVDSTYNTNKYKLPLVEFVGMTPCNQTFLIAYAILSDETGDSYHWALWQLRNLYGEDLHPSVIVTDREPGLMRPLDDVFPSSHHLLCTWHVYRDVERNVKRILNGNAHVAKSFAYNAFKVVIKAANREVYEEKVQFLEHNWSQFQPVLEYVKKTWLVVAHKFVHAWTNTYLHFGNTTTCRVESAHKLLKEWLCIPNASFETVWHRVHMLLETQLTQIRQLVEELDAAKEPIQREITRLMYNKLHPGQAGLNEPRVGKRGKGRPKKRGISKKSKTNQMCGHTGTAIRGAPIPAVPVKQVHGLGKVRRTPAVPVEATGRVPNPMSEVGKITCKSRAYTVDWYLRRSLDVNRGLLSPCYIFQCCCVLLQNQRC</sequence>
<evidence type="ECO:0000259" key="2">
    <source>
        <dbReference type="Pfam" id="PF10551"/>
    </source>
</evidence>
<feature type="compositionally biased region" description="Basic residues" evidence="1">
    <location>
        <begin position="493"/>
        <end position="510"/>
    </location>
</feature>
<gene>
    <name evidence="3" type="ORF">OLC1_LOCUS6427</name>
</gene>
<accession>A0AAV1CK64</accession>
<organism evidence="3 4">
    <name type="scientific">Oldenlandia corymbosa var. corymbosa</name>
    <dbReference type="NCBI Taxonomy" id="529605"/>
    <lineage>
        <taxon>Eukaryota</taxon>
        <taxon>Viridiplantae</taxon>
        <taxon>Streptophyta</taxon>
        <taxon>Embryophyta</taxon>
        <taxon>Tracheophyta</taxon>
        <taxon>Spermatophyta</taxon>
        <taxon>Magnoliopsida</taxon>
        <taxon>eudicotyledons</taxon>
        <taxon>Gunneridae</taxon>
        <taxon>Pentapetalae</taxon>
        <taxon>asterids</taxon>
        <taxon>lamiids</taxon>
        <taxon>Gentianales</taxon>
        <taxon>Rubiaceae</taxon>
        <taxon>Rubioideae</taxon>
        <taxon>Spermacoceae</taxon>
        <taxon>Hedyotis-Oldenlandia complex</taxon>
        <taxon>Oldenlandia</taxon>
    </lineage>
</organism>
<dbReference type="PANTHER" id="PTHR31569">
    <property type="entry name" value="SWIM-TYPE DOMAIN-CONTAINING PROTEIN"/>
    <property type="match status" value="1"/>
</dbReference>
<dbReference type="PANTHER" id="PTHR31569:SF4">
    <property type="entry name" value="SWIM-TYPE DOMAIN-CONTAINING PROTEIN"/>
    <property type="match status" value="1"/>
</dbReference>
<dbReference type="Pfam" id="PF10551">
    <property type="entry name" value="MULE"/>
    <property type="match status" value="1"/>
</dbReference>
<feature type="domain" description="MULE transposase" evidence="2">
    <location>
        <begin position="236"/>
        <end position="329"/>
    </location>
</feature>
<dbReference type="Proteomes" id="UP001161247">
    <property type="component" value="Chromosome 2"/>
</dbReference>
<reference evidence="3" key="1">
    <citation type="submission" date="2023-03" db="EMBL/GenBank/DDBJ databases">
        <authorList>
            <person name="Julca I."/>
        </authorList>
    </citation>
    <scope>NUCLEOTIDE SEQUENCE</scope>
</reference>
<dbReference type="EMBL" id="OX459119">
    <property type="protein sequence ID" value="CAI9095453.1"/>
    <property type="molecule type" value="Genomic_DNA"/>
</dbReference>
<evidence type="ECO:0000313" key="4">
    <source>
        <dbReference type="Proteomes" id="UP001161247"/>
    </source>
</evidence>
<dbReference type="AlphaFoldDB" id="A0AAV1CK64"/>
<evidence type="ECO:0000256" key="1">
    <source>
        <dbReference type="SAM" id="MobiDB-lite"/>
    </source>
</evidence>
<keyword evidence="4" id="KW-1185">Reference proteome</keyword>
<protein>
    <submittedName>
        <fullName evidence="3">OLC1v1031407C1</fullName>
    </submittedName>
</protein>